<evidence type="ECO:0000256" key="1">
    <source>
        <dbReference type="ARBA" id="ARBA00004141"/>
    </source>
</evidence>
<dbReference type="Pfam" id="PF00005">
    <property type="entry name" value="ABC_tran"/>
    <property type="match status" value="1"/>
</dbReference>
<dbReference type="AlphaFoldDB" id="A0A2K0TCG2"/>
<dbReference type="PANTHER" id="PTHR48042">
    <property type="entry name" value="ABC TRANSPORTER G FAMILY MEMBER 11"/>
    <property type="match status" value="1"/>
</dbReference>
<evidence type="ECO:0000256" key="3">
    <source>
        <dbReference type="ARBA" id="ARBA00022448"/>
    </source>
</evidence>
<dbReference type="Pfam" id="PF19055">
    <property type="entry name" value="ABC2_membrane_7"/>
    <property type="match status" value="1"/>
</dbReference>
<evidence type="ECO:0000256" key="5">
    <source>
        <dbReference type="ARBA" id="ARBA00022741"/>
    </source>
</evidence>
<comment type="subcellular location">
    <subcellularLocation>
        <location evidence="1">Membrane</location>
        <topology evidence="1">Multi-pass membrane protein</topology>
    </subcellularLocation>
</comment>
<dbReference type="OrthoDB" id="66620at2759"/>
<dbReference type="GO" id="GO:0016020">
    <property type="term" value="C:membrane"/>
    <property type="evidence" value="ECO:0007669"/>
    <property type="project" value="UniProtKB-SubCell"/>
</dbReference>
<evidence type="ECO:0000313" key="12">
    <source>
        <dbReference type="Proteomes" id="UP000236290"/>
    </source>
</evidence>
<organism evidence="11 12">
    <name type="scientific">Trichoderma harzianum</name>
    <name type="common">Hypocrea lixii</name>
    <dbReference type="NCBI Taxonomy" id="5544"/>
    <lineage>
        <taxon>Eukaryota</taxon>
        <taxon>Fungi</taxon>
        <taxon>Dikarya</taxon>
        <taxon>Ascomycota</taxon>
        <taxon>Pezizomycotina</taxon>
        <taxon>Sordariomycetes</taxon>
        <taxon>Hypocreomycetidae</taxon>
        <taxon>Hypocreales</taxon>
        <taxon>Hypocreaceae</taxon>
        <taxon>Trichoderma</taxon>
    </lineage>
</organism>
<dbReference type="Pfam" id="PF01061">
    <property type="entry name" value="ABC2_membrane"/>
    <property type="match status" value="1"/>
</dbReference>
<dbReference type="PROSITE" id="PS50893">
    <property type="entry name" value="ABC_TRANSPORTER_2"/>
    <property type="match status" value="1"/>
</dbReference>
<name>A0A2K0TCG2_TRIHA</name>
<dbReference type="InterPro" id="IPR013525">
    <property type="entry name" value="ABC2_TM"/>
</dbReference>
<dbReference type="GO" id="GO:0005524">
    <property type="term" value="F:ATP binding"/>
    <property type="evidence" value="ECO:0007669"/>
    <property type="project" value="UniProtKB-KW"/>
</dbReference>
<dbReference type="EMBL" id="MTYI01000364">
    <property type="protein sequence ID" value="PNP43209.1"/>
    <property type="molecule type" value="Genomic_DNA"/>
</dbReference>
<dbReference type="InterPro" id="IPR052215">
    <property type="entry name" value="Plant_ABCG"/>
</dbReference>
<dbReference type="Gene3D" id="3.40.50.300">
    <property type="entry name" value="P-loop containing nucleotide triphosphate hydrolases"/>
    <property type="match status" value="2"/>
</dbReference>
<dbReference type="PANTHER" id="PTHR48042:SF11">
    <property type="entry name" value="ABC TRANSPORTER G FAMILY MEMBER 11"/>
    <property type="match status" value="1"/>
</dbReference>
<feature type="transmembrane region" description="Helical" evidence="9">
    <location>
        <begin position="387"/>
        <end position="410"/>
    </location>
</feature>
<feature type="transmembrane region" description="Helical" evidence="9">
    <location>
        <begin position="353"/>
        <end position="375"/>
    </location>
</feature>
<evidence type="ECO:0000256" key="2">
    <source>
        <dbReference type="ARBA" id="ARBA00005814"/>
    </source>
</evidence>
<evidence type="ECO:0000259" key="10">
    <source>
        <dbReference type="PROSITE" id="PS50893"/>
    </source>
</evidence>
<evidence type="ECO:0000256" key="6">
    <source>
        <dbReference type="ARBA" id="ARBA00022840"/>
    </source>
</evidence>
<feature type="domain" description="ABC transporter" evidence="10">
    <location>
        <begin position="59"/>
        <end position="268"/>
    </location>
</feature>
<keyword evidence="4 9" id="KW-0812">Transmembrane</keyword>
<dbReference type="InterPro" id="IPR003439">
    <property type="entry name" value="ABC_transporter-like_ATP-bd"/>
</dbReference>
<evidence type="ECO:0000256" key="8">
    <source>
        <dbReference type="ARBA" id="ARBA00023136"/>
    </source>
</evidence>
<dbReference type="GO" id="GO:0016887">
    <property type="term" value="F:ATP hydrolysis activity"/>
    <property type="evidence" value="ECO:0007669"/>
    <property type="project" value="InterPro"/>
</dbReference>
<evidence type="ECO:0000256" key="9">
    <source>
        <dbReference type="SAM" id="Phobius"/>
    </source>
</evidence>
<keyword evidence="7 9" id="KW-1133">Transmembrane helix</keyword>
<keyword evidence="6" id="KW-0067">ATP-binding</keyword>
<dbReference type="InterPro" id="IPR003593">
    <property type="entry name" value="AAA+_ATPase"/>
</dbReference>
<dbReference type="Proteomes" id="UP000236290">
    <property type="component" value="Unassembled WGS sequence"/>
</dbReference>
<comment type="caution">
    <text evidence="11">The sequence shown here is derived from an EMBL/GenBank/DDBJ whole genome shotgun (WGS) entry which is preliminary data.</text>
</comment>
<reference evidence="11 12" key="1">
    <citation type="submission" date="2017-02" db="EMBL/GenBank/DDBJ databases">
        <title>Genomes of Trichoderma spp. with biocontrol activity.</title>
        <authorList>
            <person name="Gardiner D."/>
            <person name="Kazan K."/>
            <person name="Vos C."/>
            <person name="Harvey P."/>
        </authorList>
    </citation>
    <scope>NUCLEOTIDE SEQUENCE [LARGE SCALE GENOMIC DNA]</scope>
    <source>
        <strain evidence="11 12">Tr1</strain>
    </source>
</reference>
<comment type="similarity">
    <text evidence="2">Belongs to the ABC transporter superfamily. ABCG family. Eye pigment precursor importer (TC 3.A.1.204) subfamily.</text>
</comment>
<evidence type="ECO:0000256" key="7">
    <source>
        <dbReference type="ARBA" id="ARBA00022989"/>
    </source>
</evidence>
<dbReference type="InterPro" id="IPR043926">
    <property type="entry name" value="ABCG_dom"/>
</dbReference>
<gene>
    <name evidence="11" type="ORF">THARTR1_11148</name>
</gene>
<evidence type="ECO:0000256" key="4">
    <source>
        <dbReference type="ARBA" id="ARBA00022692"/>
    </source>
</evidence>
<dbReference type="InterPro" id="IPR027417">
    <property type="entry name" value="P-loop_NTPase"/>
</dbReference>
<keyword evidence="3" id="KW-0813">Transport</keyword>
<sequence length="438" mass="47871">MINLIDIQPPVPEPVRHTSKTVDEDTIETTTAATDTEMNQVENAHLINDTINSFSWTNLQVAVKNRKTKATLTILSDAAGIVNAGEMLAIMGPSGSGKTTLLNALAHRAAAANADTTGNILVNGRKISLQQIRHLSAYVEQEDALIAAFGLQAQAHTVVGTPIKKGLSGGQKKRLGVASRLVTNPKIIFLDEPTSGLDSALSLEVCTYIKAIGRKNNLITIASIHQPSSATFQQFDKLYLLSGGRTCYFGPVSEATAYFAKIGYAIPPETNSADFFLDLINTDLDKTGEIRRRTDHVCQAWKTSPACNNLDAVIKKSTEGTSLYSDLKIEPSESWKTPVILIHRSWIKSYRDVMAYGIRVAMYLGLAILMGTVFLRFKTEQSYIQPLINAIFFGGAFMSFMAVAYVPAFLEDHSTFRQERANGMFFTTSTTKPMSSKA</sequence>
<dbReference type="GO" id="GO:0140359">
    <property type="term" value="F:ABC-type transporter activity"/>
    <property type="evidence" value="ECO:0007669"/>
    <property type="project" value="InterPro"/>
</dbReference>
<dbReference type="SUPFAM" id="SSF52540">
    <property type="entry name" value="P-loop containing nucleoside triphosphate hydrolases"/>
    <property type="match status" value="1"/>
</dbReference>
<evidence type="ECO:0000313" key="11">
    <source>
        <dbReference type="EMBL" id="PNP43209.1"/>
    </source>
</evidence>
<protein>
    <recommendedName>
        <fullName evidence="10">ABC transporter domain-containing protein</fullName>
    </recommendedName>
</protein>
<keyword evidence="5" id="KW-0547">Nucleotide-binding</keyword>
<keyword evidence="8 9" id="KW-0472">Membrane</keyword>
<dbReference type="SMART" id="SM00382">
    <property type="entry name" value="AAA"/>
    <property type="match status" value="1"/>
</dbReference>
<proteinExistence type="inferred from homology"/>
<accession>A0A2K0TCG2</accession>